<evidence type="ECO:0000313" key="1">
    <source>
        <dbReference type="EMBL" id="NIH55044.1"/>
    </source>
</evidence>
<dbReference type="SUPFAM" id="SSF141318">
    <property type="entry name" value="TM0957-like"/>
    <property type="match status" value="1"/>
</dbReference>
<dbReference type="AlphaFoldDB" id="A0A7X5TUW2"/>
<reference evidence="1 2" key="1">
    <citation type="submission" date="2020-02" db="EMBL/GenBank/DDBJ databases">
        <title>Sequencing the genomes of 1000 actinobacteria strains.</title>
        <authorList>
            <person name="Klenk H.-P."/>
        </authorList>
    </citation>
    <scope>NUCLEOTIDE SEQUENCE [LARGE SCALE GENOMIC DNA]</scope>
    <source>
        <strain evidence="1 2">DSM 27960</strain>
    </source>
</reference>
<protein>
    <submittedName>
        <fullName evidence="1">Putative lipoprotein</fullName>
    </submittedName>
</protein>
<dbReference type="Proteomes" id="UP000541033">
    <property type="component" value="Unassembled WGS sequence"/>
</dbReference>
<proteinExistence type="predicted"/>
<organism evidence="1 2">
    <name type="scientific">Lysinibacter cavernae</name>
    <dbReference type="NCBI Taxonomy" id="1640652"/>
    <lineage>
        <taxon>Bacteria</taxon>
        <taxon>Bacillati</taxon>
        <taxon>Actinomycetota</taxon>
        <taxon>Actinomycetes</taxon>
        <taxon>Micrococcales</taxon>
        <taxon>Microbacteriaceae</taxon>
        <taxon>Lysinibacter</taxon>
    </lineage>
</organism>
<name>A0A7X5TUW2_9MICO</name>
<dbReference type="EMBL" id="JAAMOX010000003">
    <property type="protein sequence ID" value="NIH55044.1"/>
    <property type="molecule type" value="Genomic_DNA"/>
</dbReference>
<dbReference type="Pfam" id="PF10054">
    <property type="entry name" value="DUF2291"/>
    <property type="match status" value="1"/>
</dbReference>
<dbReference type="InterPro" id="IPR014582">
    <property type="entry name" value="UCP033535_lipo"/>
</dbReference>
<accession>A0A7X5TUW2</accession>
<gene>
    <name evidence="1" type="ORF">FHX76_002959</name>
</gene>
<dbReference type="RefSeq" id="WP_167151925.1">
    <property type="nucleotide sequence ID" value="NZ_JAAMOX010000003.1"/>
</dbReference>
<sequence>MIDTRTRSTRNTVIKRSAAVGAIVILLSLMVANTRFLSADEAVAVIPTTFVAADFAAEHYDGIVDAVTENAMPLTELAAELAAAPETAGERLGTVAGTDKYAISVDATGTVTAIDDRFITLLVDGMPDGSDVRIAIGQAINGTALRDVTGTVKFSDFPGQTDYQQVANEYRTLTVARVVDKLGPVTIGQRLSSTGVFVTNSGPAATFMLTPVSIEVAS</sequence>
<keyword evidence="2" id="KW-1185">Reference proteome</keyword>
<keyword evidence="1" id="KW-0449">Lipoprotein</keyword>
<evidence type="ECO:0000313" key="2">
    <source>
        <dbReference type="Proteomes" id="UP000541033"/>
    </source>
</evidence>
<dbReference type="InterPro" id="IPR036215">
    <property type="entry name" value="TM0957-like_sf"/>
</dbReference>
<comment type="caution">
    <text evidence="1">The sequence shown here is derived from an EMBL/GenBank/DDBJ whole genome shotgun (WGS) entry which is preliminary data.</text>
</comment>